<accession>A0A7D6CQB0</accession>
<dbReference type="AlphaFoldDB" id="A0A7D6CQB0"/>
<organism evidence="1 2">
    <name type="scientific">Natrinema zhouii</name>
    <dbReference type="NCBI Taxonomy" id="1710539"/>
    <lineage>
        <taxon>Archaea</taxon>
        <taxon>Methanobacteriati</taxon>
        <taxon>Methanobacteriota</taxon>
        <taxon>Stenosarchaea group</taxon>
        <taxon>Halobacteria</taxon>
        <taxon>Halobacteriales</taxon>
        <taxon>Natrialbaceae</taxon>
        <taxon>Natrinema</taxon>
    </lineage>
</organism>
<dbReference type="KEGG" id="nay:HYG81_15050"/>
<dbReference type="RefSeq" id="WP_180840580.1">
    <property type="nucleotide sequence ID" value="NZ_CP059154.1"/>
</dbReference>
<dbReference type="EMBL" id="CP059154">
    <property type="protein sequence ID" value="QLK25391.1"/>
    <property type="molecule type" value="Genomic_DNA"/>
</dbReference>
<keyword evidence="2" id="KW-1185">Reference proteome</keyword>
<dbReference type="OrthoDB" id="203526at2157"/>
<sequence>MQARKRLNELAHKRANAFDAMICHNNVYEAVQGHHDHGVDLERYVSVAEDVYELSADEDLEDRRLDVFGAAEEINDHIDDVVDEVIAAALADLLEVVDDWDDVHDQDDIDAAKHEARNWLQGHSEAAERAGVWEEVTA</sequence>
<evidence type="ECO:0000313" key="1">
    <source>
        <dbReference type="EMBL" id="QLK25391.1"/>
    </source>
</evidence>
<gene>
    <name evidence="1" type="ORF">HYG81_15050</name>
</gene>
<reference evidence="1 2" key="1">
    <citation type="submission" date="2020-07" db="EMBL/GenBank/DDBJ databases">
        <title>Natrinema (YPL30) sp. nov. and Haloterrigena xxxxxx (YPL8) sp. nov., isolated from a salt mine.</title>
        <authorList>
            <person name="Cui H."/>
        </authorList>
    </citation>
    <scope>NUCLEOTIDE SEQUENCE [LARGE SCALE GENOMIC DNA]</scope>
    <source>
        <strain evidence="1 2">YPL13</strain>
    </source>
</reference>
<dbReference type="GeneID" id="56144549"/>
<evidence type="ECO:0000313" key="2">
    <source>
        <dbReference type="Proteomes" id="UP000510869"/>
    </source>
</evidence>
<proteinExistence type="predicted"/>
<name>A0A7D6CQB0_9EURY</name>
<dbReference type="Proteomes" id="UP000510869">
    <property type="component" value="Chromosome"/>
</dbReference>
<protein>
    <submittedName>
        <fullName evidence="1">Uncharacterized protein</fullName>
    </submittedName>
</protein>